<organism evidence="1 2">
    <name type="scientific">Ramlibacter tataouinensis</name>
    <dbReference type="NCBI Taxonomy" id="94132"/>
    <lineage>
        <taxon>Bacteria</taxon>
        <taxon>Pseudomonadati</taxon>
        <taxon>Pseudomonadota</taxon>
        <taxon>Betaproteobacteria</taxon>
        <taxon>Burkholderiales</taxon>
        <taxon>Comamonadaceae</taxon>
        <taxon>Ramlibacter</taxon>
    </lineage>
</organism>
<dbReference type="AlphaFoldDB" id="A0A127JQW0"/>
<accession>A0A127JQW0</accession>
<sequence length="318" mass="34871">MDSRTTAAAWPPLPLSEWEGTHAALHRWMQVIGKLRLAGTAWTNHSWHVALPLTGRGIGTGPLPCGDRFWQADFDFLDHRLQISASDGASAALPLEPQSVAQFHAGVKQALQSLGIPMDISSRPCEIPDALPFERDTELRPYDGDAVRRYWRILLQVDRVLRTFRARFRGKSSPVHFFWGAMDLAVTRFSGRAAPPHPGGVPNLADWVVREAYSHEVSSCGFWAGPGLGYPAFYAYAYPEPEGFSAAAVQPAAAFYSQSLREFILPYDAVRQAPDPQAELLLFLQSSYAAAADRGQWDRAGLECTLPPSSAIPSTAGP</sequence>
<dbReference type="OrthoDB" id="9800945at2"/>
<proteinExistence type="predicted"/>
<name>A0A127JQW0_9BURK</name>
<protein>
    <recommendedName>
        <fullName evidence="3">Ava_C0101 and related proteins</fullName>
    </recommendedName>
</protein>
<evidence type="ECO:0008006" key="3">
    <source>
        <dbReference type="Google" id="ProtNLM"/>
    </source>
</evidence>
<dbReference type="PATRIC" id="fig|94132.3.peg.1002"/>
<evidence type="ECO:0000313" key="1">
    <source>
        <dbReference type="EMBL" id="AMO22370.1"/>
    </source>
</evidence>
<dbReference type="EMBL" id="CP010951">
    <property type="protein sequence ID" value="AMO22370.1"/>
    <property type="molecule type" value="Genomic_DNA"/>
</dbReference>
<dbReference type="RefSeq" id="WP_061496772.1">
    <property type="nucleotide sequence ID" value="NZ_CP010951.1"/>
</dbReference>
<gene>
    <name evidence="1" type="ORF">UC35_04980</name>
</gene>
<dbReference type="Pfam" id="PF19459">
    <property type="entry name" value="DUF5996"/>
    <property type="match status" value="1"/>
</dbReference>
<evidence type="ECO:0000313" key="2">
    <source>
        <dbReference type="Proteomes" id="UP000070433"/>
    </source>
</evidence>
<dbReference type="InterPro" id="IPR046038">
    <property type="entry name" value="DUF5996"/>
</dbReference>
<reference evidence="1 2" key="1">
    <citation type="journal article" date="2014" name="Int. J. Syst. Evol. Microbiol.">
        <title>Ramlibacter solisilvae sp. nov., isolated from forest soil, and emended description of the genus Ramlibacter.</title>
        <authorList>
            <person name="Lee H.J."/>
            <person name="Lee S.H."/>
            <person name="Lee S.S."/>
            <person name="Lee J.S."/>
            <person name="Kim Y."/>
            <person name="Kim S.C."/>
            <person name="Jeon C.O."/>
        </authorList>
    </citation>
    <scope>NUCLEOTIDE SEQUENCE [LARGE SCALE GENOMIC DNA]</scope>
    <source>
        <strain evidence="1 2">5-10</strain>
    </source>
</reference>
<dbReference type="Proteomes" id="UP000070433">
    <property type="component" value="Chromosome"/>
</dbReference>
<keyword evidence="2" id="KW-1185">Reference proteome</keyword>